<dbReference type="PANTHER" id="PTHR45657:SF1">
    <property type="entry name" value="CRAL-TRIO DOMAIN-CONTAINING PROTEIN YKL091C-RELATED"/>
    <property type="match status" value="1"/>
</dbReference>
<dbReference type="Proteomes" id="UP000594638">
    <property type="component" value="Unassembled WGS sequence"/>
</dbReference>
<keyword evidence="1" id="KW-0175">Coiled coil</keyword>
<proteinExistence type="predicted"/>
<protein>
    <submittedName>
        <fullName evidence="2">Uncharacterized protein</fullName>
    </submittedName>
</protein>
<feature type="coiled-coil region" evidence="1">
    <location>
        <begin position="41"/>
        <end position="93"/>
    </location>
</feature>
<evidence type="ECO:0000256" key="1">
    <source>
        <dbReference type="SAM" id="Coils"/>
    </source>
</evidence>
<dbReference type="InterPro" id="IPR051026">
    <property type="entry name" value="PI/PC_transfer"/>
</dbReference>
<keyword evidence="3" id="KW-1185">Reference proteome</keyword>
<reference evidence="2 3" key="1">
    <citation type="submission" date="2019-12" db="EMBL/GenBank/DDBJ databases">
        <authorList>
            <person name="Alioto T."/>
            <person name="Alioto T."/>
            <person name="Gomez Garrido J."/>
        </authorList>
    </citation>
    <scope>NUCLEOTIDE SEQUENCE [LARGE SCALE GENOMIC DNA]</scope>
</reference>
<gene>
    <name evidence="2" type="ORF">OLEA9_A101882</name>
</gene>
<dbReference type="PANTHER" id="PTHR45657">
    <property type="entry name" value="CRAL-TRIO DOMAIN-CONTAINING PROTEIN YKL091C-RELATED"/>
    <property type="match status" value="1"/>
</dbReference>
<dbReference type="AlphaFoldDB" id="A0A8S0STI2"/>
<dbReference type="Gramene" id="OE9A101882T1">
    <property type="protein sequence ID" value="OE9A101882C1"/>
    <property type="gene ID" value="OE9A101882"/>
</dbReference>
<evidence type="ECO:0000313" key="3">
    <source>
        <dbReference type="Proteomes" id="UP000594638"/>
    </source>
</evidence>
<organism evidence="2 3">
    <name type="scientific">Olea europaea subsp. europaea</name>
    <dbReference type="NCBI Taxonomy" id="158383"/>
    <lineage>
        <taxon>Eukaryota</taxon>
        <taxon>Viridiplantae</taxon>
        <taxon>Streptophyta</taxon>
        <taxon>Embryophyta</taxon>
        <taxon>Tracheophyta</taxon>
        <taxon>Spermatophyta</taxon>
        <taxon>Magnoliopsida</taxon>
        <taxon>eudicotyledons</taxon>
        <taxon>Gunneridae</taxon>
        <taxon>Pentapetalae</taxon>
        <taxon>asterids</taxon>
        <taxon>lamiids</taxon>
        <taxon>Lamiales</taxon>
        <taxon>Oleaceae</taxon>
        <taxon>Oleeae</taxon>
        <taxon>Olea</taxon>
    </lineage>
</organism>
<dbReference type="EMBL" id="CACTIH010005522">
    <property type="protein sequence ID" value="CAA2996288.1"/>
    <property type="molecule type" value="Genomic_DNA"/>
</dbReference>
<sequence length="125" mass="14381">MPKKLIVATLYSTSTYDCRQMIKGQEHAHQLPEPAISGTLYIDMMKRMNELEEKVRVLSNKPTVMPPEKEEMLSAALSQVNLLEQELSATNKALEDTIFQQKGLTAYTEKKKKKRRFFNFCGQKP</sequence>
<comment type="caution">
    <text evidence="2">The sequence shown here is derived from an EMBL/GenBank/DDBJ whole genome shotgun (WGS) entry which is preliminary data.</text>
</comment>
<name>A0A8S0STI2_OLEEU</name>
<accession>A0A8S0STI2</accession>
<dbReference type="OrthoDB" id="1111739at2759"/>
<evidence type="ECO:0000313" key="2">
    <source>
        <dbReference type="EMBL" id="CAA2996288.1"/>
    </source>
</evidence>